<evidence type="ECO:0000256" key="3">
    <source>
        <dbReference type="ARBA" id="ARBA00023155"/>
    </source>
</evidence>
<evidence type="ECO:0000313" key="10">
    <source>
        <dbReference type="Proteomes" id="UP000551758"/>
    </source>
</evidence>
<evidence type="ECO:0000256" key="5">
    <source>
        <dbReference type="PROSITE-ProRule" id="PRU00108"/>
    </source>
</evidence>
<dbReference type="AlphaFoldDB" id="A0A7J7EYB1"/>
<comment type="caution">
    <text evidence="9">The sequence shown here is derived from an EMBL/GenBank/DDBJ whole genome shotgun (WGS) entry which is preliminary data.</text>
</comment>
<feature type="domain" description="Homeobox" evidence="8">
    <location>
        <begin position="59"/>
        <end position="106"/>
    </location>
</feature>
<reference evidence="9 10" key="1">
    <citation type="journal article" date="2020" name="Mol. Biol. Evol.">
        <title>Interspecific Gene Flow and the Evolution of Specialization in Black and White Rhinoceros.</title>
        <authorList>
            <person name="Moodley Y."/>
            <person name="Westbury M.V."/>
            <person name="Russo I.M."/>
            <person name="Gopalakrishnan S."/>
            <person name="Rakotoarivelo A."/>
            <person name="Olsen R.A."/>
            <person name="Prost S."/>
            <person name="Tunstall T."/>
            <person name="Ryder O.A."/>
            <person name="Dalen L."/>
            <person name="Bruford M.W."/>
        </authorList>
    </citation>
    <scope>NUCLEOTIDE SEQUENCE [LARGE SCALE GENOMIC DNA]</scope>
    <source>
        <strain evidence="9">SBR-YM</strain>
        <tissue evidence="9">Skin</tissue>
    </source>
</reference>
<protein>
    <recommendedName>
        <fullName evidence="8">Homeobox domain-containing protein</fullName>
    </recommendedName>
</protein>
<dbReference type="CDD" id="cd00086">
    <property type="entry name" value="homeodomain"/>
    <property type="match status" value="2"/>
</dbReference>
<dbReference type="Gene3D" id="1.10.10.60">
    <property type="entry name" value="Homeodomain-like"/>
    <property type="match status" value="2"/>
</dbReference>
<dbReference type="SUPFAM" id="SSF46689">
    <property type="entry name" value="Homeodomain-like"/>
    <property type="match status" value="2"/>
</dbReference>
<dbReference type="GO" id="GO:0005634">
    <property type="term" value="C:nucleus"/>
    <property type="evidence" value="ECO:0007669"/>
    <property type="project" value="UniProtKB-SubCell"/>
</dbReference>
<accession>A0A7J7EYB1</accession>
<name>A0A7J7EYB1_DICBM</name>
<evidence type="ECO:0000256" key="7">
    <source>
        <dbReference type="SAM" id="MobiDB-lite"/>
    </source>
</evidence>
<keyword evidence="10" id="KW-1185">Reference proteome</keyword>
<comment type="subcellular location">
    <subcellularLocation>
        <location evidence="1 5 6">Nucleus</location>
    </subcellularLocation>
</comment>
<evidence type="ECO:0000256" key="1">
    <source>
        <dbReference type="ARBA" id="ARBA00004123"/>
    </source>
</evidence>
<proteinExistence type="predicted"/>
<dbReference type="InterPro" id="IPR001356">
    <property type="entry name" value="HD"/>
</dbReference>
<dbReference type="GO" id="GO:0000981">
    <property type="term" value="F:DNA-binding transcription factor activity, RNA polymerase II-specific"/>
    <property type="evidence" value="ECO:0007669"/>
    <property type="project" value="TreeGrafter"/>
</dbReference>
<evidence type="ECO:0000256" key="2">
    <source>
        <dbReference type="ARBA" id="ARBA00023125"/>
    </source>
</evidence>
<evidence type="ECO:0000256" key="6">
    <source>
        <dbReference type="RuleBase" id="RU000682"/>
    </source>
</evidence>
<dbReference type="PROSITE" id="PS50071">
    <property type="entry name" value="HOMEOBOX_2"/>
    <property type="match status" value="1"/>
</dbReference>
<organism evidence="9 10">
    <name type="scientific">Diceros bicornis minor</name>
    <name type="common">South-central black rhinoceros</name>
    <dbReference type="NCBI Taxonomy" id="77932"/>
    <lineage>
        <taxon>Eukaryota</taxon>
        <taxon>Metazoa</taxon>
        <taxon>Chordata</taxon>
        <taxon>Craniata</taxon>
        <taxon>Vertebrata</taxon>
        <taxon>Euteleostomi</taxon>
        <taxon>Mammalia</taxon>
        <taxon>Eutheria</taxon>
        <taxon>Laurasiatheria</taxon>
        <taxon>Perissodactyla</taxon>
        <taxon>Rhinocerotidae</taxon>
        <taxon>Diceros</taxon>
    </lineage>
</organism>
<keyword evidence="2 5" id="KW-0238">DNA-binding</keyword>
<evidence type="ECO:0000259" key="8">
    <source>
        <dbReference type="PROSITE" id="PS50071"/>
    </source>
</evidence>
<gene>
    <name evidence="9" type="ORF">HPG69_009354</name>
</gene>
<feature type="non-terminal residue" evidence="9">
    <location>
        <position position="106"/>
    </location>
</feature>
<feature type="non-terminal residue" evidence="9">
    <location>
        <position position="1"/>
    </location>
</feature>
<dbReference type="EMBL" id="JACDTQ010001898">
    <property type="protein sequence ID" value="KAF5920795.1"/>
    <property type="molecule type" value="Genomic_DNA"/>
</dbReference>
<dbReference type="Proteomes" id="UP000551758">
    <property type="component" value="Unassembled WGS sequence"/>
</dbReference>
<keyword evidence="4 5" id="KW-0539">Nucleus</keyword>
<dbReference type="InterPro" id="IPR009057">
    <property type="entry name" value="Homeodomain-like_sf"/>
</dbReference>
<keyword evidence="3 5" id="KW-0371">Homeobox</keyword>
<dbReference type="Pfam" id="PF00046">
    <property type="entry name" value="Homeodomain"/>
    <property type="match status" value="2"/>
</dbReference>
<dbReference type="PANTHER" id="PTHR46123">
    <property type="entry name" value="MIX-TYPE HOMEOBOX GENE 1-RELATED"/>
    <property type="match status" value="1"/>
</dbReference>
<feature type="region of interest" description="Disordered" evidence="7">
    <location>
        <begin position="87"/>
        <end position="106"/>
    </location>
</feature>
<dbReference type="PANTHER" id="PTHR46123:SF4">
    <property type="entry name" value="MIX-TYPE HOMEOBOX GENE 1-RELATED"/>
    <property type="match status" value="1"/>
</dbReference>
<dbReference type="InterPro" id="IPR051306">
    <property type="entry name" value="Homeobox_regulator"/>
</dbReference>
<dbReference type="GO" id="GO:0000977">
    <property type="term" value="F:RNA polymerase II transcription regulatory region sequence-specific DNA binding"/>
    <property type="evidence" value="ECO:0007669"/>
    <property type="project" value="TreeGrafter"/>
</dbReference>
<evidence type="ECO:0000256" key="4">
    <source>
        <dbReference type="ARBA" id="ARBA00023242"/>
    </source>
</evidence>
<sequence>SEKDTLQSWFEQTPYPGIATREQLTKEIGILESRIQVKCEKWPKSPLFFLCSPLQCLPKEARKKQTSISQSPTGILVQVFEKNQFPGTTTREELAGQTDIPESRIR</sequence>
<evidence type="ECO:0000313" key="9">
    <source>
        <dbReference type="EMBL" id="KAF5920795.1"/>
    </source>
</evidence>